<evidence type="ECO:0000256" key="4">
    <source>
        <dbReference type="ARBA" id="ARBA00022552"/>
    </source>
</evidence>
<evidence type="ECO:0000256" key="1">
    <source>
        <dbReference type="ARBA" id="ARBA00002210"/>
    </source>
</evidence>
<keyword evidence="4" id="KW-0698">rRNA processing</keyword>
<dbReference type="GeneID" id="733383"/>
<proteinExistence type="inferred from homology"/>
<evidence type="ECO:0000256" key="2">
    <source>
        <dbReference type="ARBA" id="ARBA00006524"/>
    </source>
</evidence>
<dbReference type="Proteomes" id="UP000186698">
    <property type="component" value="Chromosome 8L"/>
</dbReference>
<comment type="function">
    <text evidence="1">May be involved in 20S pre-rRNA processing.</text>
</comment>
<dbReference type="AlphaFoldDB" id="A0A8J1LHX7"/>
<dbReference type="KEGG" id="xla:733383"/>
<dbReference type="InterPro" id="IPR019398">
    <property type="entry name" value="Pre-rRNA_process_TSR2"/>
</dbReference>
<feature type="region of interest" description="Disordered" evidence="5">
    <location>
        <begin position="181"/>
        <end position="244"/>
    </location>
</feature>
<feature type="compositionally biased region" description="Low complexity" evidence="5">
    <location>
        <begin position="207"/>
        <end position="224"/>
    </location>
</feature>
<reference evidence="7" key="1">
    <citation type="submission" date="2025-08" db="UniProtKB">
        <authorList>
            <consortium name="RefSeq"/>
        </authorList>
    </citation>
    <scope>IDENTIFICATION</scope>
    <source>
        <strain evidence="7">J_2021</strain>
        <tissue evidence="7">Erythrocytes</tissue>
    </source>
</reference>
<accession>A0A8J1LHX7</accession>
<name>A0A8J1LHX7_XENLA</name>
<evidence type="ECO:0000313" key="7">
    <source>
        <dbReference type="RefSeq" id="XP_041429163.1"/>
    </source>
</evidence>
<sequence>MRDYVRLHGYATPTRSAPAAAAVWIDVIDNLLLQSWVRRSHRSRGSFRSLGERGVMAARSVDSRGLFREATKAVLGSWPVLQIAVENGFGGSHSQEKAEWMVGAIDQYFSSNADLEQYEVEDSIMGMMNDEFDTIVEDGSQALVAQQLCVLFSQCRQGETAAVQAKIAQLAQKKYDVRAKVQEVTPSDDEEESSDDEEEAMDCENTPGSSSAASLSGALGPSSAPKKEEEPEDDGWTVVRRKKK</sequence>
<dbReference type="PANTHER" id="PTHR21250">
    <property type="entry name" value="PRE-RRNA-PROCESSING PROTEIN TSR2 HOMOLOG"/>
    <property type="match status" value="1"/>
</dbReference>
<dbReference type="Pfam" id="PF10273">
    <property type="entry name" value="WGG"/>
    <property type="match status" value="1"/>
</dbReference>
<comment type="similarity">
    <text evidence="2">Belongs to the TSR2 family.</text>
</comment>
<dbReference type="GO" id="GO:0005634">
    <property type="term" value="C:nucleus"/>
    <property type="evidence" value="ECO:0000318"/>
    <property type="project" value="GO_Central"/>
</dbReference>
<keyword evidence="6" id="KW-1185">Reference proteome</keyword>
<dbReference type="OrthoDB" id="263560at2759"/>
<protein>
    <recommendedName>
        <fullName evidence="3">Pre-rRNA-processing protein TSR2 homolog</fullName>
    </recommendedName>
</protein>
<evidence type="ECO:0000256" key="5">
    <source>
        <dbReference type="SAM" id="MobiDB-lite"/>
    </source>
</evidence>
<dbReference type="GO" id="GO:0000462">
    <property type="term" value="P:maturation of SSU-rRNA from tricistronic rRNA transcript (SSU-rRNA, 5.8S rRNA, LSU-rRNA)"/>
    <property type="evidence" value="ECO:0000318"/>
    <property type="project" value="GO_Central"/>
</dbReference>
<evidence type="ECO:0000256" key="3">
    <source>
        <dbReference type="ARBA" id="ARBA00017551"/>
    </source>
</evidence>
<dbReference type="CTD" id="733383"/>
<feature type="compositionally biased region" description="Acidic residues" evidence="5">
    <location>
        <begin position="186"/>
        <end position="202"/>
    </location>
</feature>
<organism evidence="6 7">
    <name type="scientific">Xenopus laevis</name>
    <name type="common">African clawed frog</name>
    <dbReference type="NCBI Taxonomy" id="8355"/>
    <lineage>
        <taxon>Eukaryota</taxon>
        <taxon>Metazoa</taxon>
        <taxon>Chordata</taxon>
        <taxon>Craniata</taxon>
        <taxon>Vertebrata</taxon>
        <taxon>Euteleostomi</taxon>
        <taxon>Amphibia</taxon>
        <taxon>Batrachia</taxon>
        <taxon>Anura</taxon>
        <taxon>Pipoidea</taxon>
        <taxon>Pipidae</taxon>
        <taxon>Xenopodinae</taxon>
        <taxon>Xenopus</taxon>
        <taxon>Xenopus</taxon>
    </lineage>
</organism>
<evidence type="ECO:0000313" key="6">
    <source>
        <dbReference type="Proteomes" id="UP000186698"/>
    </source>
</evidence>
<gene>
    <name evidence="7" type="primary">tsr2.L</name>
</gene>
<dbReference type="RefSeq" id="XP_041429163.1">
    <property type="nucleotide sequence ID" value="XM_041573229.1"/>
</dbReference>